<comment type="similarity">
    <text evidence="6">Belongs to the class I-like SAM-binding methyltransferase superfamily. RsmB/NOP family.</text>
</comment>
<dbReference type="PROSITE" id="PS51686">
    <property type="entry name" value="SAM_MT_RSMB_NOP"/>
    <property type="match status" value="1"/>
</dbReference>
<dbReference type="InterPro" id="IPR029063">
    <property type="entry name" value="SAM-dependent_MTases_sf"/>
</dbReference>
<feature type="binding site" evidence="6">
    <location>
        <position position="133"/>
    </location>
    <ligand>
        <name>S-adenosyl-L-methionine</name>
        <dbReference type="ChEBI" id="CHEBI:59789"/>
    </ligand>
</feature>
<name>A0A410QGL5_9FIRM</name>
<comment type="caution">
    <text evidence="6">Lacks conserved residue(s) required for the propagation of feature annotation.</text>
</comment>
<feature type="binding site" evidence="6">
    <location>
        <position position="178"/>
    </location>
    <ligand>
        <name>S-adenosyl-L-methionine</name>
        <dbReference type="ChEBI" id="CHEBI:59789"/>
    </ligand>
</feature>
<dbReference type="CDD" id="cd21147">
    <property type="entry name" value="RsmF_methylt_CTD1"/>
    <property type="match status" value="1"/>
</dbReference>
<keyword evidence="3 6" id="KW-0808">Transferase</keyword>
<dbReference type="KEGG" id="spoa:EQM13_16920"/>
<dbReference type="InterPro" id="IPR011023">
    <property type="entry name" value="Nop2p"/>
</dbReference>
<dbReference type="AlphaFoldDB" id="A0A410QGL5"/>
<dbReference type="InterPro" id="IPR027391">
    <property type="entry name" value="Nol1_Nop2_Fmu_2"/>
</dbReference>
<dbReference type="OrthoDB" id="9810297at2"/>
<dbReference type="InterPro" id="IPR023267">
    <property type="entry name" value="RCMT"/>
</dbReference>
<evidence type="ECO:0000256" key="3">
    <source>
        <dbReference type="ARBA" id="ARBA00022679"/>
    </source>
</evidence>
<sequence length="452" mass="52218">MILPLEYKEKMKKMLGEDYLSFIKSYEDERTYGLRVNTIKLSIDNFLNINDFVLSPIPWCKEGFYYLPGDNPGKHPYHESGMYYIQEPSAMAVVEFLNPQPNERILDLCAAPGGKSTAIAGKMKGEGILISNEINPKRARVLSENIERMGIENTIVTNEPPETISKKFRDFFHKVLVDAPCSGEGMFRKEPLSSEEWSLENVRTCAERQLNILEYAKDTVMKGGLLVYSTCTFSPEENEQVIEKFLKKNKEFSLEKQKDFYPFEHGQNKWTVSNFKEIDKAIRIWPHKVKGEGHFIAVMMKNGGSSAHFNKVKYPLDKNKLRDFYQFEEDYLKRDLNGNIFPFGDNIYMLKENIDIKGLKVLRPGLHIGILKKNRFEPSHSLALYLKKDDFKNSISFSSHSDEIIRYLKGETLNFHGTKGWNLVLVDGYSIGWGKMSNGVLKNHYPRGLRWL</sequence>
<evidence type="ECO:0000313" key="9">
    <source>
        <dbReference type="Proteomes" id="UP000287969"/>
    </source>
</evidence>
<keyword evidence="4 6" id="KW-0949">S-adenosyl-L-methionine</keyword>
<organism evidence="8 9">
    <name type="scientific">Acidilutibacter cellobiosedens</name>
    <dbReference type="NCBI Taxonomy" id="2507161"/>
    <lineage>
        <taxon>Bacteria</taxon>
        <taxon>Bacillati</taxon>
        <taxon>Bacillota</taxon>
        <taxon>Tissierellia</taxon>
        <taxon>Tissierellales</taxon>
        <taxon>Acidilutibacteraceae</taxon>
        <taxon>Acidilutibacter</taxon>
    </lineage>
</organism>
<dbReference type="GO" id="GO:0008757">
    <property type="term" value="F:S-adenosylmethionine-dependent methyltransferase activity"/>
    <property type="evidence" value="ECO:0007669"/>
    <property type="project" value="InterPro"/>
</dbReference>
<feature type="domain" description="SAM-dependent MTase RsmB/NOP-type" evidence="7">
    <location>
        <begin position="22"/>
        <end position="302"/>
    </location>
</feature>
<gene>
    <name evidence="8" type="ORF">EQM13_16920</name>
</gene>
<dbReference type="Gene3D" id="3.30.70.1170">
    <property type="entry name" value="Sun protein, domain 3"/>
    <property type="match status" value="1"/>
</dbReference>
<evidence type="ECO:0000256" key="1">
    <source>
        <dbReference type="ARBA" id="ARBA00022490"/>
    </source>
</evidence>
<dbReference type="InterPro" id="IPR001678">
    <property type="entry name" value="MeTrfase_RsmB-F_NOP2_dom"/>
</dbReference>
<evidence type="ECO:0000256" key="6">
    <source>
        <dbReference type="PROSITE-ProRule" id="PRU01023"/>
    </source>
</evidence>
<reference evidence="9" key="1">
    <citation type="submission" date="2019-01" db="EMBL/GenBank/DDBJ databases">
        <title>Draft genomes of a novel of Sporanaerobacter strains.</title>
        <authorList>
            <person name="Ma S."/>
        </authorList>
    </citation>
    <scope>NUCLEOTIDE SEQUENCE [LARGE SCALE GENOMIC DNA]</scope>
    <source>
        <strain evidence="9">NJN-17</strain>
    </source>
</reference>
<protein>
    <submittedName>
        <fullName evidence="8">NOL1/NOP2/sun family putative RNA methylase</fullName>
    </submittedName>
</protein>
<dbReference type="RefSeq" id="WP_128753320.1">
    <property type="nucleotide sequence ID" value="NZ_CP035282.1"/>
</dbReference>
<dbReference type="PRINTS" id="PR02008">
    <property type="entry name" value="RCMTFAMILY"/>
</dbReference>
<keyword evidence="2 6" id="KW-0489">Methyltransferase</keyword>
<dbReference type="Gene3D" id="3.40.50.150">
    <property type="entry name" value="Vaccinia Virus protein VP39"/>
    <property type="match status" value="1"/>
</dbReference>
<dbReference type="GO" id="GO:0008173">
    <property type="term" value="F:RNA methyltransferase activity"/>
    <property type="evidence" value="ECO:0007669"/>
    <property type="project" value="InterPro"/>
</dbReference>
<dbReference type="EMBL" id="CP035282">
    <property type="protein sequence ID" value="QAT63131.1"/>
    <property type="molecule type" value="Genomic_DNA"/>
</dbReference>
<dbReference type="GO" id="GO:0006396">
    <property type="term" value="P:RNA processing"/>
    <property type="evidence" value="ECO:0007669"/>
    <property type="project" value="InterPro"/>
</dbReference>
<dbReference type="GO" id="GO:0001510">
    <property type="term" value="P:RNA methylation"/>
    <property type="evidence" value="ECO:0007669"/>
    <property type="project" value="InterPro"/>
</dbReference>
<feature type="binding site" evidence="6">
    <location>
        <begin position="109"/>
        <end position="115"/>
    </location>
    <ligand>
        <name>S-adenosyl-L-methionine</name>
        <dbReference type="ChEBI" id="CHEBI:59789"/>
    </ligand>
</feature>
<keyword evidence="9" id="KW-1185">Reference proteome</keyword>
<dbReference type="InterPro" id="IPR031340">
    <property type="entry name" value="RsmF_methylt_CI"/>
</dbReference>
<dbReference type="InterPro" id="IPR031341">
    <property type="entry name" value="Methyltr_RsmF_N"/>
</dbReference>
<evidence type="ECO:0000313" key="8">
    <source>
        <dbReference type="EMBL" id="QAT63131.1"/>
    </source>
</evidence>
<evidence type="ECO:0000256" key="4">
    <source>
        <dbReference type="ARBA" id="ARBA00022691"/>
    </source>
</evidence>
<dbReference type="Pfam" id="PF01189">
    <property type="entry name" value="Methyltr_RsmB-F"/>
    <property type="match status" value="1"/>
</dbReference>
<accession>A0A410QGL5</accession>
<dbReference type="Pfam" id="PF17126">
    <property type="entry name" value="RsmF_methylt_CI"/>
    <property type="match status" value="1"/>
</dbReference>
<dbReference type="Pfam" id="PF13636">
    <property type="entry name" value="Methyltranf_PUA"/>
    <property type="match status" value="1"/>
</dbReference>
<evidence type="ECO:0000256" key="5">
    <source>
        <dbReference type="ARBA" id="ARBA00022884"/>
    </source>
</evidence>
<dbReference type="GO" id="GO:0003723">
    <property type="term" value="F:RNA binding"/>
    <property type="evidence" value="ECO:0007669"/>
    <property type="project" value="UniProtKB-UniRule"/>
</dbReference>
<dbReference type="PANTHER" id="PTHR22807">
    <property type="entry name" value="NOP2 YEAST -RELATED NOL1/NOP2/FMU SUN DOMAIN-CONTAINING"/>
    <property type="match status" value="1"/>
</dbReference>
<keyword evidence="1" id="KW-0963">Cytoplasm</keyword>
<dbReference type="Proteomes" id="UP000287969">
    <property type="component" value="Chromosome"/>
</dbReference>
<dbReference type="Gene3D" id="2.30.130.60">
    <property type="match status" value="1"/>
</dbReference>
<evidence type="ECO:0000259" key="7">
    <source>
        <dbReference type="PROSITE" id="PS51686"/>
    </source>
</evidence>
<keyword evidence="5 6" id="KW-0694">RNA-binding</keyword>
<evidence type="ECO:0000256" key="2">
    <source>
        <dbReference type="ARBA" id="ARBA00022603"/>
    </source>
</evidence>
<dbReference type="CDD" id="cd02440">
    <property type="entry name" value="AdoMet_MTases"/>
    <property type="match status" value="1"/>
</dbReference>
<feature type="active site" description="Nucleophile" evidence="6">
    <location>
        <position position="231"/>
    </location>
</feature>
<dbReference type="PANTHER" id="PTHR22807:SF30">
    <property type="entry name" value="28S RRNA (CYTOSINE(4447)-C(5))-METHYLTRANSFERASE-RELATED"/>
    <property type="match status" value="1"/>
</dbReference>
<dbReference type="SUPFAM" id="SSF53335">
    <property type="entry name" value="S-adenosyl-L-methionine-dependent methyltransferases"/>
    <property type="match status" value="1"/>
</dbReference>
<proteinExistence type="inferred from homology"/>
<dbReference type="NCBIfam" id="TIGR00446">
    <property type="entry name" value="nop2p"/>
    <property type="match status" value="1"/>
</dbReference>
<dbReference type="Pfam" id="PF17125">
    <property type="entry name" value="Methyltr_RsmF_N"/>
    <property type="match status" value="1"/>
</dbReference>
<dbReference type="InterPro" id="IPR049560">
    <property type="entry name" value="MeTrfase_RsmB-F_NOP2_cat"/>
</dbReference>